<gene>
    <name evidence="2" type="ORF">UFOPK1807_00423</name>
</gene>
<reference evidence="2" key="1">
    <citation type="submission" date="2020-05" db="EMBL/GenBank/DDBJ databases">
        <authorList>
            <person name="Chiriac C."/>
            <person name="Salcher M."/>
            <person name="Ghai R."/>
            <person name="Kavagutti S V."/>
        </authorList>
    </citation>
    <scope>NUCLEOTIDE SEQUENCE</scope>
</reference>
<feature type="transmembrane region" description="Helical" evidence="1">
    <location>
        <begin position="66"/>
        <end position="85"/>
    </location>
</feature>
<dbReference type="AlphaFoldDB" id="A0A6J6FY40"/>
<evidence type="ECO:0000256" key="1">
    <source>
        <dbReference type="SAM" id="Phobius"/>
    </source>
</evidence>
<evidence type="ECO:0000313" key="2">
    <source>
        <dbReference type="EMBL" id="CAB4593787.1"/>
    </source>
</evidence>
<proteinExistence type="predicted"/>
<sequence length="93" mass="10103">MLVLGITHDKEWLPYLSVTAFTFTGSAALGALSRGIRDGKRWANSPAILANLIALGVAKYQFEAGLYWLAVPIVLLAVTVIWNIFKVIKASAE</sequence>
<protein>
    <submittedName>
        <fullName evidence="2">Unannotated protein</fullName>
    </submittedName>
</protein>
<name>A0A6J6FY40_9ZZZZ</name>
<accession>A0A6J6FY40</accession>
<keyword evidence="1" id="KW-1133">Transmembrane helix</keyword>
<keyword evidence="1" id="KW-0472">Membrane</keyword>
<feature type="transmembrane region" description="Helical" evidence="1">
    <location>
        <begin position="12"/>
        <end position="30"/>
    </location>
</feature>
<dbReference type="EMBL" id="CAEZUI010000034">
    <property type="protein sequence ID" value="CAB4593787.1"/>
    <property type="molecule type" value="Genomic_DNA"/>
</dbReference>
<organism evidence="2">
    <name type="scientific">freshwater metagenome</name>
    <dbReference type="NCBI Taxonomy" id="449393"/>
    <lineage>
        <taxon>unclassified sequences</taxon>
        <taxon>metagenomes</taxon>
        <taxon>ecological metagenomes</taxon>
    </lineage>
</organism>
<keyword evidence="1" id="KW-0812">Transmembrane</keyword>